<organism evidence="1 2">
    <name type="scientific">Belliella aquatica</name>
    <dbReference type="NCBI Taxonomy" id="1323734"/>
    <lineage>
        <taxon>Bacteria</taxon>
        <taxon>Pseudomonadati</taxon>
        <taxon>Bacteroidota</taxon>
        <taxon>Cytophagia</taxon>
        <taxon>Cytophagales</taxon>
        <taxon>Cyclobacteriaceae</taxon>
        <taxon>Belliella</taxon>
    </lineage>
</organism>
<dbReference type="Proteomes" id="UP000635885">
    <property type="component" value="Unassembled WGS sequence"/>
</dbReference>
<evidence type="ECO:0000313" key="2">
    <source>
        <dbReference type="Proteomes" id="UP000635885"/>
    </source>
</evidence>
<sequence>MKYSFLLLLGFFIWSCGSNDQKSSSESSFSIVVSQDTLLVNTGEEIVMAGSNMWLSVLSEDKKMLYNLDRKSLNLEIFDLEELKLVKKAQFNNDGPNALSAYVISMRNWSDGNLFLHGFDKSGVYDFEGNLIEKLSFHPVDYADSNPDTDFSFKSEYVFLNDSTVIIGLMSMFENIPSIAKLHLKQQKMELIDFPYAERLDKFSVVLDGDIMMASIGSVYKQKHGDKVLIHSNYFNDCLVFDPETQAYEQIEYESQLTSNQKEGGHQQKVSTREEFSEQQKILRKQIEFGRWAWDDSNQNFYRLSYYDTSSFDNPESIQTRVFLTVFDSNLKMLAEKELEDYRKRPGSYFAKDGSLWIHENVDDDLGFVRLKIERES</sequence>
<dbReference type="InterPro" id="IPR025316">
    <property type="entry name" value="DUF4221"/>
</dbReference>
<dbReference type="RefSeq" id="WP_188442365.1">
    <property type="nucleotide sequence ID" value="NZ_BMFD01000006.1"/>
</dbReference>
<evidence type="ECO:0000313" key="1">
    <source>
        <dbReference type="EMBL" id="GGC41243.1"/>
    </source>
</evidence>
<protein>
    <recommendedName>
        <fullName evidence="3">DUF4221 domain-containing protein</fullName>
    </recommendedName>
</protein>
<proteinExistence type="predicted"/>
<keyword evidence="2" id="KW-1185">Reference proteome</keyword>
<name>A0ABQ1MJD1_9BACT</name>
<dbReference type="Pfam" id="PF13970">
    <property type="entry name" value="DUF4221"/>
    <property type="match status" value="1"/>
</dbReference>
<dbReference type="EMBL" id="BMFD01000006">
    <property type="protein sequence ID" value="GGC41243.1"/>
    <property type="molecule type" value="Genomic_DNA"/>
</dbReference>
<gene>
    <name evidence="1" type="ORF">GCM10010993_19870</name>
</gene>
<comment type="caution">
    <text evidence="1">The sequence shown here is derived from an EMBL/GenBank/DDBJ whole genome shotgun (WGS) entry which is preliminary data.</text>
</comment>
<accession>A0ABQ1MJD1</accession>
<evidence type="ECO:0008006" key="3">
    <source>
        <dbReference type="Google" id="ProtNLM"/>
    </source>
</evidence>
<reference evidence="2" key="1">
    <citation type="journal article" date="2019" name="Int. J. Syst. Evol. Microbiol.">
        <title>The Global Catalogue of Microorganisms (GCM) 10K type strain sequencing project: providing services to taxonomists for standard genome sequencing and annotation.</title>
        <authorList>
            <consortium name="The Broad Institute Genomics Platform"/>
            <consortium name="The Broad Institute Genome Sequencing Center for Infectious Disease"/>
            <person name="Wu L."/>
            <person name="Ma J."/>
        </authorList>
    </citation>
    <scope>NUCLEOTIDE SEQUENCE [LARGE SCALE GENOMIC DNA]</scope>
    <source>
        <strain evidence="2">CGMCC 1.12479</strain>
    </source>
</reference>